<protein>
    <submittedName>
        <fullName evidence="3">SPOSA6832_03635-mRNA-1:cds</fullName>
    </submittedName>
</protein>
<evidence type="ECO:0000313" key="3">
    <source>
        <dbReference type="EMBL" id="CEQ41878.1"/>
    </source>
</evidence>
<gene>
    <name evidence="3" type="primary">SPOSA6832_03635</name>
</gene>
<feature type="compositionally biased region" description="Low complexity" evidence="2">
    <location>
        <begin position="394"/>
        <end position="409"/>
    </location>
</feature>
<feature type="compositionally biased region" description="Low complexity" evidence="2">
    <location>
        <begin position="315"/>
        <end position="327"/>
    </location>
</feature>
<accession>A0A0D6EPZ0</accession>
<keyword evidence="1" id="KW-0175">Coiled coil</keyword>
<feature type="compositionally biased region" description="Low complexity" evidence="2">
    <location>
        <begin position="212"/>
        <end position="229"/>
    </location>
</feature>
<feature type="region of interest" description="Disordered" evidence="2">
    <location>
        <begin position="50"/>
        <end position="109"/>
    </location>
</feature>
<dbReference type="OrthoDB" id="78858at2759"/>
<feature type="compositionally biased region" description="Gly residues" evidence="2">
    <location>
        <begin position="171"/>
        <end position="180"/>
    </location>
</feature>
<feature type="compositionally biased region" description="Low complexity" evidence="2">
    <location>
        <begin position="245"/>
        <end position="254"/>
    </location>
</feature>
<feature type="region of interest" description="Disordered" evidence="2">
    <location>
        <begin position="167"/>
        <end position="254"/>
    </location>
</feature>
<feature type="region of interest" description="Disordered" evidence="2">
    <location>
        <begin position="353"/>
        <end position="377"/>
    </location>
</feature>
<name>A0A0D6EPZ0_SPOSA</name>
<feature type="region of interest" description="Disordered" evidence="2">
    <location>
        <begin position="275"/>
        <end position="327"/>
    </location>
</feature>
<evidence type="ECO:0000256" key="1">
    <source>
        <dbReference type="SAM" id="Coils"/>
    </source>
</evidence>
<feature type="compositionally biased region" description="Low complexity" evidence="2">
    <location>
        <begin position="432"/>
        <end position="454"/>
    </location>
</feature>
<evidence type="ECO:0000256" key="2">
    <source>
        <dbReference type="SAM" id="MobiDB-lite"/>
    </source>
</evidence>
<dbReference type="AlphaFoldDB" id="A0A0D6EPZ0"/>
<keyword evidence="4" id="KW-1185">Reference proteome</keyword>
<dbReference type="Proteomes" id="UP000243876">
    <property type="component" value="Unassembled WGS sequence"/>
</dbReference>
<reference evidence="4" key="1">
    <citation type="submission" date="2015-02" db="EMBL/GenBank/DDBJ databases">
        <authorList>
            <person name="Gon?alves P."/>
        </authorList>
    </citation>
    <scope>NUCLEOTIDE SEQUENCE [LARGE SCALE GENOMIC DNA]</scope>
</reference>
<feature type="compositionally biased region" description="Polar residues" evidence="2">
    <location>
        <begin position="278"/>
        <end position="303"/>
    </location>
</feature>
<feature type="compositionally biased region" description="Polar residues" evidence="2">
    <location>
        <begin position="364"/>
        <end position="374"/>
    </location>
</feature>
<dbReference type="EMBL" id="CENE01000018">
    <property type="protein sequence ID" value="CEQ41878.1"/>
    <property type="molecule type" value="Genomic_DNA"/>
</dbReference>
<feature type="region of interest" description="Disordered" evidence="2">
    <location>
        <begin position="393"/>
        <end position="486"/>
    </location>
</feature>
<proteinExistence type="predicted"/>
<feature type="compositionally biased region" description="Basic residues" evidence="2">
    <location>
        <begin position="54"/>
        <end position="65"/>
    </location>
</feature>
<feature type="coiled-coil region" evidence="1">
    <location>
        <begin position="9"/>
        <end position="36"/>
    </location>
</feature>
<feature type="compositionally biased region" description="Low complexity" evidence="2">
    <location>
        <begin position="66"/>
        <end position="109"/>
    </location>
</feature>
<sequence length="486" mass="50702">MDDSHTGLVRELTVKLEQLQQEKQQLERAIEGQGDSIALKLRLALLAYEQQRPSHQHHRRRRSKSRGTVSSSPTSSISASSNSASSSTFFPSSPSAQLSPPLASSSLDLPPSPDVLAALRENSELRTRLANSERVNAYYMRELADLRRRCGISIDELEELDLTSDAARVNGAGGAPGGSGSRRQRSNSRPTRSDWAAANGVGTTSSIRIPGASSVSPPSARVAPSSFSSYDPHMHQSSTRFAPHSANSYSSSVSTTLTTPSSSFPVAVPPAPTPATMNAFSPASPPSTTHRSTARRNSLSSLVASHFAPDSPGDTLSTSTSTSSFAPVASTSALPYSAARTSGRIELEDLLDPHFPAAPDTPTVPLTSANTAATSPPVDPLVAAITRSLAKLVASSRQSSSDSESSTTSREADNDPSMIGRDEADGEGGETPLSVSPGSASRSGSLSRRASQSSRDAKARVRARTSSAQGVGLGLAGKRPGWKSAG</sequence>
<evidence type="ECO:0000313" key="4">
    <source>
        <dbReference type="Proteomes" id="UP000243876"/>
    </source>
</evidence>
<organism evidence="3 4">
    <name type="scientific">Sporidiobolus salmonicolor</name>
    <name type="common">Yeast-like fungus</name>
    <name type="synonym">Sporobolomyces salmonicolor</name>
    <dbReference type="NCBI Taxonomy" id="5005"/>
    <lineage>
        <taxon>Eukaryota</taxon>
        <taxon>Fungi</taxon>
        <taxon>Dikarya</taxon>
        <taxon>Basidiomycota</taxon>
        <taxon>Pucciniomycotina</taxon>
        <taxon>Microbotryomycetes</taxon>
        <taxon>Sporidiobolales</taxon>
        <taxon>Sporidiobolaceae</taxon>
        <taxon>Sporobolomyces</taxon>
    </lineage>
</organism>